<evidence type="ECO:0000256" key="1">
    <source>
        <dbReference type="ARBA" id="ARBA00022490"/>
    </source>
</evidence>
<organism evidence="7 8">
    <name type="scientific">Thermomonas carbonis</name>
    <dbReference type="NCBI Taxonomy" id="1463158"/>
    <lineage>
        <taxon>Bacteria</taxon>
        <taxon>Pseudomonadati</taxon>
        <taxon>Pseudomonadota</taxon>
        <taxon>Gammaproteobacteria</taxon>
        <taxon>Lysobacterales</taxon>
        <taxon>Lysobacteraceae</taxon>
        <taxon>Thermomonas</taxon>
    </lineage>
</organism>
<feature type="binding site" evidence="6">
    <location>
        <position position="145"/>
    </location>
    <ligand>
        <name>S-adenosyl-L-methionine</name>
        <dbReference type="ChEBI" id="CHEBI:59789"/>
    </ligand>
</feature>
<proteinExistence type="inferred from homology"/>
<dbReference type="RefSeq" id="WP_187553376.1">
    <property type="nucleotide sequence ID" value="NZ_BMZL01000001.1"/>
</dbReference>
<dbReference type="NCBIfam" id="TIGR00138">
    <property type="entry name" value="rsmG_gidB"/>
    <property type="match status" value="1"/>
</dbReference>
<evidence type="ECO:0000256" key="3">
    <source>
        <dbReference type="ARBA" id="ARBA00022603"/>
    </source>
</evidence>
<dbReference type="PANTHER" id="PTHR31760:SF0">
    <property type="entry name" value="S-ADENOSYL-L-METHIONINE-DEPENDENT METHYLTRANSFERASES SUPERFAMILY PROTEIN"/>
    <property type="match status" value="1"/>
</dbReference>
<dbReference type="EC" id="2.1.1.170" evidence="6"/>
<name>A0A7G9SSN6_9GAMM</name>
<keyword evidence="1 6" id="KW-0963">Cytoplasm</keyword>
<reference evidence="7 8" key="1">
    <citation type="submission" date="2020-08" db="EMBL/GenBank/DDBJ databases">
        <title>Genome sequence of Thermomonas carbonis KCTC 42013T.</title>
        <authorList>
            <person name="Hyun D.-W."/>
            <person name="Bae J.-W."/>
        </authorList>
    </citation>
    <scope>NUCLEOTIDE SEQUENCE [LARGE SCALE GENOMIC DNA]</scope>
    <source>
        <strain evidence="7 8">KCTC 42013</strain>
    </source>
</reference>
<dbReference type="PIRSF" id="PIRSF003078">
    <property type="entry name" value="GidB"/>
    <property type="match status" value="1"/>
</dbReference>
<comment type="caution">
    <text evidence="6">Lacks conserved residue(s) required for the propagation of feature annotation.</text>
</comment>
<dbReference type="SUPFAM" id="SSF53335">
    <property type="entry name" value="S-adenosyl-L-methionine-dependent methyltransferases"/>
    <property type="match status" value="1"/>
</dbReference>
<protein>
    <recommendedName>
        <fullName evidence="6">Ribosomal RNA small subunit methyltransferase G</fullName>
        <ecNumber evidence="6">2.1.1.170</ecNumber>
    </recommendedName>
    <alternativeName>
        <fullName evidence="6">16S rRNA 7-methylguanosine methyltransferase</fullName>
        <shortName evidence="6">16S rRNA m7G methyltransferase</shortName>
    </alternativeName>
</protein>
<gene>
    <name evidence="6 7" type="primary">rsmG</name>
    <name evidence="7" type="ORF">H9L16_04535</name>
</gene>
<dbReference type="CDD" id="cd02440">
    <property type="entry name" value="AdoMet_MTases"/>
    <property type="match status" value="1"/>
</dbReference>
<keyword evidence="2 6" id="KW-0698">rRNA processing</keyword>
<evidence type="ECO:0000256" key="4">
    <source>
        <dbReference type="ARBA" id="ARBA00022679"/>
    </source>
</evidence>
<evidence type="ECO:0000256" key="6">
    <source>
        <dbReference type="HAMAP-Rule" id="MF_00074"/>
    </source>
</evidence>
<dbReference type="PANTHER" id="PTHR31760">
    <property type="entry name" value="S-ADENOSYL-L-METHIONINE-DEPENDENT METHYLTRANSFERASES SUPERFAMILY PROTEIN"/>
    <property type="match status" value="1"/>
</dbReference>
<comment type="catalytic activity">
    <reaction evidence="6">
        <text>guanosine(527) in 16S rRNA + S-adenosyl-L-methionine = N(7)-methylguanosine(527) in 16S rRNA + S-adenosyl-L-homocysteine</text>
        <dbReference type="Rhea" id="RHEA:42732"/>
        <dbReference type="Rhea" id="RHEA-COMP:10209"/>
        <dbReference type="Rhea" id="RHEA-COMP:10210"/>
        <dbReference type="ChEBI" id="CHEBI:57856"/>
        <dbReference type="ChEBI" id="CHEBI:59789"/>
        <dbReference type="ChEBI" id="CHEBI:74269"/>
        <dbReference type="ChEBI" id="CHEBI:74480"/>
        <dbReference type="EC" id="2.1.1.170"/>
    </reaction>
</comment>
<dbReference type="HAMAP" id="MF_00074">
    <property type="entry name" value="16SrRNA_methyltr_G"/>
    <property type="match status" value="1"/>
</dbReference>
<comment type="subcellular location">
    <subcellularLocation>
        <location evidence="6">Cytoplasm</location>
    </subcellularLocation>
</comment>
<dbReference type="EMBL" id="CP060719">
    <property type="protein sequence ID" value="QNN70861.1"/>
    <property type="molecule type" value="Genomic_DNA"/>
</dbReference>
<dbReference type="Pfam" id="PF02527">
    <property type="entry name" value="GidB"/>
    <property type="match status" value="1"/>
</dbReference>
<comment type="similarity">
    <text evidence="6">Belongs to the methyltransferase superfamily. RNA methyltransferase RsmG family.</text>
</comment>
<accession>A0A7G9SSN6</accession>
<evidence type="ECO:0000256" key="2">
    <source>
        <dbReference type="ARBA" id="ARBA00022552"/>
    </source>
</evidence>
<dbReference type="KEGG" id="tcn:H9L16_04535"/>
<dbReference type="AlphaFoldDB" id="A0A7G9SSN6"/>
<dbReference type="InterPro" id="IPR029063">
    <property type="entry name" value="SAM-dependent_MTases_sf"/>
</dbReference>
<dbReference type="Proteomes" id="UP000515804">
    <property type="component" value="Chromosome"/>
</dbReference>
<keyword evidence="3 6" id="KW-0489">Methyltransferase</keyword>
<feature type="binding site" evidence="6">
    <location>
        <position position="79"/>
    </location>
    <ligand>
        <name>S-adenosyl-L-methionine</name>
        <dbReference type="ChEBI" id="CHEBI:59789"/>
    </ligand>
</feature>
<dbReference type="InterPro" id="IPR003682">
    <property type="entry name" value="rRNA_ssu_MeTfrase_G"/>
</dbReference>
<keyword evidence="8" id="KW-1185">Reference proteome</keyword>
<dbReference type="GO" id="GO:0070043">
    <property type="term" value="F:rRNA (guanine-N7-)-methyltransferase activity"/>
    <property type="evidence" value="ECO:0007669"/>
    <property type="project" value="UniProtKB-UniRule"/>
</dbReference>
<evidence type="ECO:0000313" key="7">
    <source>
        <dbReference type="EMBL" id="QNN70861.1"/>
    </source>
</evidence>
<evidence type="ECO:0000313" key="8">
    <source>
        <dbReference type="Proteomes" id="UP000515804"/>
    </source>
</evidence>
<feature type="binding site" evidence="6">
    <location>
        <position position="84"/>
    </location>
    <ligand>
        <name>S-adenosyl-L-methionine</name>
        <dbReference type="ChEBI" id="CHEBI:59789"/>
    </ligand>
</feature>
<comment type="function">
    <text evidence="6">Specifically methylates the N7 position of guanine in position 527 of 16S rRNA.</text>
</comment>
<keyword evidence="4 6" id="KW-0808">Transferase</keyword>
<dbReference type="Gene3D" id="3.40.50.150">
    <property type="entry name" value="Vaccinia Virus protein VP39"/>
    <property type="match status" value="1"/>
</dbReference>
<feature type="binding site" evidence="6">
    <location>
        <begin position="130"/>
        <end position="131"/>
    </location>
    <ligand>
        <name>S-adenosyl-L-methionine</name>
        <dbReference type="ChEBI" id="CHEBI:59789"/>
    </ligand>
</feature>
<dbReference type="GO" id="GO:0005829">
    <property type="term" value="C:cytosol"/>
    <property type="evidence" value="ECO:0007669"/>
    <property type="project" value="TreeGrafter"/>
</dbReference>
<sequence>MSDDTAALRPELEAGLGALGLDPALATPLLDYVALLALWNATYNLTAVRDPREMIAKHLLDSLAMQPYVRGLATLADLGTGPGLPGIPLAIATPSLHVTLVESNGKKARFLREAIRQLKLGNATVAESRIEAFKPATTFDAITARALATLPLILQLGGHLPGPDGRLLAMKGVLPVDEIAALPGGWRLAAVHPLRVPGLVGERHLVEVVRAGSEA</sequence>
<evidence type="ECO:0000256" key="5">
    <source>
        <dbReference type="ARBA" id="ARBA00022691"/>
    </source>
</evidence>
<keyword evidence="5 6" id="KW-0949">S-adenosyl-L-methionine</keyword>